<feature type="compositionally biased region" description="Low complexity" evidence="1">
    <location>
        <begin position="1"/>
        <end position="51"/>
    </location>
</feature>
<organism evidence="2 3">
    <name type="scientific">Boletus reticuloceps</name>
    <dbReference type="NCBI Taxonomy" id="495285"/>
    <lineage>
        <taxon>Eukaryota</taxon>
        <taxon>Fungi</taxon>
        <taxon>Dikarya</taxon>
        <taxon>Basidiomycota</taxon>
        <taxon>Agaricomycotina</taxon>
        <taxon>Agaricomycetes</taxon>
        <taxon>Agaricomycetidae</taxon>
        <taxon>Boletales</taxon>
        <taxon>Boletineae</taxon>
        <taxon>Boletaceae</taxon>
        <taxon>Boletoideae</taxon>
        <taxon>Boletus</taxon>
    </lineage>
</organism>
<name>A0A8I2YPH4_9AGAM</name>
<evidence type="ECO:0000313" key="2">
    <source>
        <dbReference type="EMBL" id="KAG6376779.1"/>
    </source>
</evidence>
<reference evidence="2" key="1">
    <citation type="submission" date="2021-03" db="EMBL/GenBank/DDBJ databases">
        <title>Evolutionary innovations through gain and loss of genes in the ectomycorrhizal Boletales.</title>
        <authorList>
            <person name="Wu G."/>
            <person name="Miyauchi S."/>
            <person name="Morin E."/>
            <person name="Yang Z.-L."/>
            <person name="Xu J."/>
            <person name="Martin F.M."/>
        </authorList>
    </citation>
    <scope>NUCLEOTIDE SEQUENCE</scope>
    <source>
        <strain evidence="2">BR01</strain>
    </source>
</reference>
<evidence type="ECO:0000313" key="3">
    <source>
        <dbReference type="Proteomes" id="UP000683000"/>
    </source>
</evidence>
<evidence type="ECO:0000256" key="1">
    <source>
        <dbReference type="SAM" id="MobiDB-lite"/>
    </source>
</evidence>
<protein>
    <submittedName>
        <fullName evidence="2">Uncharacterized protein</fullName>
    </submittedName>
</protein>
<feature type="region of interest" description="Disordered" evidence="1">
    <location>
        <begin position="1"/>
        <end position="59"/>
    </location>
</feature>
<accession>A0A8I2YPH4</accession>
<feature type="region of interest" description="Disordered" evidence="1">
    <location>
        <begin position="149"/>
        <end position="175"/>
    </location>
</feature>
<dbReference type="AlphaFoldDB" id="A0A8I2YPH4"/>
<dbReference type="OrthoDB" id="3259848at2759"/>
<feature type="compositionally biased region" description="Polar residues" evidence="1">
    <location>
        <begin position="149"/>
        <end position="158"/>
    </location>
</feature>
<keyword evidence="3" id="KW-1185">Reference proteome</keyword>
<gene>
    <name evidence="2" type="ORF">JVT61DRAFT_1803</name>
</gene>
<dbReference type="Proteomes" id="UP000683000">
    <property type="component" value="Unassembled WGS sequence"/>
</dbReference>
<proteinExistence type="predicted"/>
<comment type="caution">
    <text evidence="2">The sequence shown here is derived from an EMBL/GenBank/DDBJ whole genome shotgun (WGS) entry which is preliminary data.</text>
</comment>
<sequence length="187" mass="19911">MTSSPSQNQSSNPTNTSSNNITPPSIASIVVTPTPSASISGGSGSASTPTSLFTTPVHTQGSPAKAQQWLAAYTLLSPDSKARAAKAFDAIKPADAAPTIVFSTNKEIKMSLTLDSTYGLGIHPTINDLAKAGQYLPLILFTDDNQVPPSRRSYAQKNQVHHRWNHSSPPQSLRLPSRRLPQCIHLA</sequence>
<dbReference type="EMBL" id="JAGFBS010000011">
    <property type="protein sequence ID" value="KAG6376779.1"/>
    <property type="molecule type" value="Genomic_DNA"/>
</dbReference>